<accession>A0A1U7PI50</accession>
<protein>
    <submittedName>
        <fullName evidence="2">Predicted acetyltransferase, GNAT superfamily</fullName>
    </submittedName>
</protein>
<dbReference type="Gene3D" id="3.40.630.30">
    <property type="match status" value="1"/>
</dbReference>
<name>A0A1U7PI50_9BACI</name>
<dbReference type="InterPro" id="IPR038764">
    <property type="entry name" value="GNAT_N_AcTrfase_prd"/>
</dbReference>
<keyword evidence="2" id="KW-0808">Transferase</keyword>
<dbReference type="OrthoDB" id="9797990at2"/>
<dbReference type="AlphaFoldDB" id="A0A1U7PI50"/>
<evidence type="ECO:0000313" key="3">
    <source>
        <dbReference type="Proteomes" id="UP000187550"/>
    </source>
</evidence>
<sequence length="274" mass="30968">METAQQKPVIRPFDSKEEMGQVAALEQAVWGMDETPVHQLFTAVKNGGILLGAFDGERAVGFQYSFAGFDGNRTYLCSHMLGILPEYRHSGLGADMKRAQADIARQIGYDLVRWTFDPLESRNAYLNIRKLGGVVGTYIENCYGEMNDALNAGLPTDRFEVDWWIRGPRVTDGVRPDALEPVRPFTVGTTKTGLPVLETDRLVLPEERTFSVSVPADFQELKKRDGPLALDWRMKTRELFVRAFEGGYLLEDVGRKDEKVNEYVFRIKDEVPLN</sequence>
<keyword evidence="3" id="KW-1185">Reference proteome</keyword>
<reference evidence="3" key="1">
    <citation type="submission" date="2017-01" db="EMBL/GenBank/DDBJ databases">
        <authorList>
            <person name="Varghese N."/>
            <person name="Submissions S."/>
        </authorList>
    </citation>
    <scope>NUCLEOTIDE SEQUENCE [LARGE SCALE GENOMIC DNA]</scope>
    <source>
        <strain evidence="3">MNA4</strain>
    </source>
</reference>
<dbReference type="InterPro" id="IPR000182">
    <property type="entry name" value="GNAT_dom"/>
</dbReference>
<dbReference type="SUPFAM" id="SSF55729">
    <property type="entry name" value="Acyl-CoA N-acyltransferases (Nat)"/>
    <property type="match status" value="1"/>
</dbReference>
<dbReference type="CDD" id="cd04301">
    <property type="entry name" value="NAT_SF"/>
    <property type="match status" value="1"/>
</dbReference>
<dbReference type="EMBL" id="FTPL01000001">
    <property type="protein sequence ID" value="SIT71662.1"/>
    <property type="molecule type" value="Genomic_DNA"/>
</dbReference>
<organism evidence="2 3">
    <name type="scientific">Edaphobacillus lindanitolerans</name>
    <dbReference type="NCBI Taxonomy" id="550447"/>
    <lineage>
        <taxon>Bacteria</taxon>
        <taxon>Bacillati</taxon>
        <taxon>Bacillota</taxon>
        <taxon>Bacilli</taxon>
        <taxon>Bacillales</taxon>
        <taxon>Bacillaceae</taxon>
        <taxon>Edaphobacillus</taxon>
    </lineage>
</organism>
<feature type="domain" description="N-acetyltransferase" evidence="1">
    <location>
        <begin position="8"/>
        <end position="157"/>
    </location>
</feature>
<dbReference type="PROSITE" id="PS51186">
    <property type="entry name" value="GNAT"/>
    <property type="match status" value="1"/>
</dbReference>
<dbReference type="PANTHER" id="PTHR41700:SF1">
    <property type="entry name" value="N-ACETYLTRANSFERASE DOMAIN-CONTAINING PROTEIN"/>
    <property type="match status" value="1"/>
</dbReference>
<dbReference type="PANTHER" id="PTHR41700">
    <property type="entry name" value="GCN5-RELATED N-ACETYLTRANSFERASE"/>
    <property type="match status" value="1"/>
</dbReference>
<dbReference type="STRING" id="550447.SAMN05428946_0760"/>
<proteinExistence type="predicted"/>
<dbReference type="RefSeq" id="WP_076757495.1">
    <property type="nucleotide sequence ID" value="NZ_FTPL01000001.1"/>
</dbReference>
<dbReference type="Proteomes" id="UP000187550">
    <property type="component" value="Unassembled WGS sequence"/>
</dbReference>
<dbReference type="InterPro" id="IPR016181">
    <property type="entry name" value="Acyl_CoA_acyltransferase"/>
</dbReference>
<evidence type="ECO:0000313" key="2">
    <source>
        <dbReference type="EMBL" id="SIT71662.1"/>
    </source>
</evidence>
<dbReference type="GO" id="GO:0016747">
    <property type="term" value="F:acyltransferase activity, transferring groups other than amino-acyl groups"/>
    <property type="evidence" value="ECO:0007669"/>
    <property type="project" value="InterPro"/>
</dbReference>
<gene>
    <name evidence="2" type="ORF">SAMN05428946_0760</name>
</gene>
<evidence type="ECO:0000259" key="1">
    <source>
        <dbReference type="PROSITE" id="PS51186"/>
    </source>
</evidence>